<protein>
    <submittedName>
        <fullName evidence="1">Uncharacterized protein</fullName>
    </submittedName>
</protein>
<sequence>MFVHGCTLGFMHLLAMGVAEVGGPTN</sequence>
<dbReference type="AlphaFoldDB" id="A0A0E9P7P4"/>
<organism evidence="1">
    <name type="scientific">Anguilla anguilla</name>
    <name type="common">European freshwater eel</name>
    <name type="synonym">Muraena anguilla</name>
    <dbReference type="NCBI Taxonomy" id="7936"/>
    <lineage>
        <taxon>Eukaryota</taxon>
        <taxon>Metazoa</taxon>
        <taxon>Chordata</taxon>
        <taxon>Craniata</taxon>
        <taxon>Vertebrata</taxon>
        <taxon>Euteleostomi</taxon>
        <taxon>Actinopterygii</taxon>
        <taxon>Neopterygii</taxon>
        <taxon>Teleostei</taxon>
        <taxon>Anguilliformes</taxon>
        <taxon>Anguillidae</taxon>
        <taxon>Anguilla</taxon>
    </lineage>
</organism>
<proteinExistence type="predicted"/>
<dbReference type="EMBL" id="GBXM01108709">
    <property type="protein sequence ID" value="JAG99867.1"/>
    <property type="molecule type" value="Transcribed_RNA"/>
</dbReference>
<reference evidence="1" key="2">
    <citation type="journal article" date="2015" name="Fish Shellfish Immunol.">
        <title>Early steps in the European eel (Anguilla anguilla)-Vibrio vulnificus interaction in the gills: Role of the RtxA13 toxin.</title>
        <authorList>
            <person name="Callol A."/>
            <person name="Pajuelo D."/>
            <person name="Ebbesson L."/>
            <person name="Teles M."/>
            <person name="MacKenzie S."/>
            <person name="Amaro C."/>
        </authorList>
    </citation>
    <scope>NUCLEOTIDE SEQUENCE</scope>
</reference>
<name>A0A0E9P7P4_ANGAN</name>
<reference evidence="1" key="1">
    <citation type="submission" date="2014-11" db="EMBL/GenBank/DDBJ databases">
        <authorList>
            <person name="Amaro Gonzalez C."/>
        </authorList>
    </citation>
    <scope>NUCLEOTIDE SEQUENCE</scope>
</reference>
<accession>A0A0E9P7P4</accession>
<evidence type="ECO:0000313" key="1">
    <source>
        <dbReference type="EMBL" id="JAG99867.1"/>
    </source>
</evidence>